<dbReference type="Ensembl" id="ENSGACT00000072868.1">
    <property type="protein sequence ID" value="ENSGACP00000031773.1"/>
    <property type="gene ID" value="ENSGACG00000006537.3"/>
</dbReference>
<feature type="domain" description="BRCT" evidence="2">
    <location>
        <begin position="35"/>
        <end position="127"/>
    </location>
</feature>
<feature type="domain" description="BRCT" evidence="2">
    <location>
        <begin position="765"/>
        <end position="847"/>
    </location>
</feature>
<feature type="region of interest" description="Disordered" evidence="1">
    <location>
        <begin position="255"/>
        <end position="313"/>
    </location>
</feature>
<reference evidence="3" key="3">
    <citation type="submission" date="2025-09" db="UniProtKB">
        <authorList>
            <consortium name="Ensembl"/>
        </authorList>
    </citation>
    <scope>IDENTIFICATION</scope>
</reference>
<dbReference type="CDD" id="cd17716">
    <property type="entry name" value="BRCT_microcephalin_rpt1"/>
    <property type="match status" value="1"/>
</dbReference>
<dbReference type="KEGG" id="gat:120820623"/>
<evidence type="ECO:0000256" key="1">
    <source>
        <dbReference type="SAM" id="MobiDB-lite"/>
    </source>
</evidence>
<dbReference type="RefSeq" id="XP_040034529.1">
    <property type="nucleotide sequence ID" value="XM_040178595.1"/>
</dbReference>
<sequence length="848" mass="95110">MRLEVPQCISSQSAGANDVRCSETKLTREVMTTTSNGSVLKDVVVYVDVWSSDKTANYSKPFVQQLQEMGAQVSKSFNKQVTHVVFNNGHLATWKKAKKNDVRLVSVLWVGRCYDDGVRLDEEMFPAFNDERNPVLKNKRHRCMQPKDSPERTPENDRRMRKKLDKMMKDMAPKQPFVTDVSPIIIDEENGIVYSPALKRSDYMAQRLKDMKEKRENLSPTASQMVEPCSPAGMKPSLGSTPTVLKLMYDLSDDDSSASVAEPAYSPDKEEGRKQVDVTSHDRREQHHTKDSKEPCLSHGRDVQRQISSPVKCQDFKEEEANIVKRSRRTSVRKKAAEKHKSLSLLESPLKDEISCKTTDLNKEQRESEVRSSGPSPSKTQKEKIKVAKSFTETHFSSDAAKSSSGLAIPDKFGDGAVKLLKEPAPPIQKTSKHVRTSFSALVRSFTLPSDSKSAASVSTEGDDNVFEDYFSPANHHPISKGLPLPNLPVGRDIPNPFQLDSVPKKSKRRTESRGSETPTKKKRLHETSPNSVSSSKPQSHPQQEVQEPQPVSRRPSANVTHRAKKRQRQSTLPFTSSGTTTSDATRRRRASTTVRPDTASMEADAVSELQRNSVAAVSHAVERGGNVRMVAAGLTKFPSEGKEERHNLSLQNMVNQKKVMRTLVMTSMPTEKQHTLVQVVATLGGFSIVDRVCESTTHVVSWGHRRTLNILLGIARGCWILSFEWILWCLEQRQWIPEEPYELSDQFPAAQICRLQRHLSAGEHQQDLFHGQPAMFVSQHSQPPTHSLEELIQLCGGTVTKSVRQAGICIGKHGGRRPEGSRVLSEQWVLDSITRLKRLSYDNYLLE</sequence>
<dbReference type="Gene3D" id="3.40.50.10190">
    <property type="entry name" value="BRCT domain"/>
    <property type="match status" value="3"/>
</dbReference>
<feature type="compositionally biased region" description="Basic and acidic residues" evidence="1">
    <location>
        <begin position="267"/>
        <end position="304"/>
    </location>
</feature>
<evidence type="ECO:0000259" key="2">
    <source>
        <dbReference type="PROSITE" id="PS50172"/>
    </source>
</evidence>
<feature type="domain" description="BRCT" evidence="2">
    <location>
        <begin position="656"/>
        <end position="744"/>
    </location>
</feature>
<dbReference type="InterPro" id="IPR036420">
    <property type="entry name" value="BRCT_dom_sf"/>
</dbReference>
<evidence type="ECO:0000313" key="3">
    <source>
        <dbReference type="Ensembl" id="ENSGACP00000031773.1"/>
    </source>
</evidence>
<reference evidence="3 4" key="1">
    <citation type="journal article" date="2021" name="G3 (Bethesda)">
        <title>Improved contiguity of the threespine stickleback genome using long-read sequencing.</title>
        <authorList>
            <person name="Nath S."/>
            <person name="Shaw D.E."/>
            <person name="White M.A."/>
        </authorList>
    </citation>
    <scope>NUCLEOTIDE SEQUENCE [LARGE SCALE GENOMIC DNA]</scope>
    <source>
        <strain evidence="3 4">Lake Benthic</strain>
    </source>
</reference>
<dbReference type="CDD" id="cd17751">
    <property type="entry name" value="BRCT_microcephalin_rpt3"/>
    <property type="match status" value="1"/>
</dbReference>
<name>A0AAQ4NZH7_GASAC</name>
<dbReference type="GO" id="GO:0000278">
    <property type="term" value="P:mitotic cell cycle"/>
    <property type="evidence" value="ECO:0007669"/>
    <property type="project" value="TreeGrafter"/>
</dbReference>
<evidence type="ECO:0000313" key="4">
    <source>
        <dbReference type="Proteomes" id="UP000007635"/>
    </source>
</evidence>
<dbReference type="PANTHER" id="PTHR14625">
    <property type="entry name" value="MICROCEPHALIN"/>
    <property type="match status" value="1"/>
</dbReference>
<dbReference type="SUPFAM" id="SSF52113">
    <property type="entry name" value="BRCT domain"/>
    <property type="match status" value="3"/>
</dbReference>
<organism evidence="3 4">
    <name type="scientific">Gasterosteus aculeatus aculeatus</name>
    <name type="common">three-spined stickleback</name>
    <dbReference type="NCBI Taxonomy" id="481459"/>
    <lineage>
        <taxon>Eukaryota</taxon>
        <taxon>Metazoa</taxon>
        <taxon>Chordata</taxon>
        <taxon>Craniata</taxon>
        <taxon>Vertebrata</taxon>
        <taxon>Euteleostomi</taxon>
        <taxon>Actinopterygii</taxon>
        <taxon>Neopterygii</taxon>
        <taxon>Teleostei</taxon>
        <taxon>Neoteleostei</taxon>
        <taxon>Acanthomorphata</taxon>
        <taxon>Eupercaria</taxon>
        <taxon>Perciformes</taxon>
        <taxon>Cottioidei</taxon>
        <taxon>Gasterosteales</taxon>
        <taxon>Gasterosteidae</taxon>
        <taxon>Gasterosteus</taxon>
    </lineage>
</organism>
<dbReference type="CTD" id="79648"/>
<reference evidence="3" key="2">
    <citation type="submission" date="2025-08" db="UniProtKB">
        <authorList>
            <consortium name="Ensembl"/>
        </authorList>
    </citation>
    <scope>IDENTIFICATION</scope>
</reference>
<dbReference type="GeneID" id="120820623"/>
<keyword evidence="4" id="KW-1185">Reference proteome</keyword>
<feature type="compositionally biased region" description="Low complexity" evidence="1">
    <location>
        <begin position="529"/>
        <end position="553"/>
    </location>
</feature>
<dbReference type="Proteomes" id="UP000007635">
    <property type="component" value="Chromosome VI"/>
</dbReference>
<dbReference type="PROSITE" id="PS50172">
    <property type="entry name" value="BRCT"/>
    <property type="match status" value="3"/>
</dbReference>
<feature type="region of interest" description="Disordered" evidence="1">
    <location>
        <begin position="446"/>
        <end position="603"/>
    </location>
</feature>
<dbReference type="GeneTree" id="ENSGT00390000018842"/>
<feature type="compositionally biased region" description="Polar residues" evidence="1">
    <location>
        <begin position="447"/>
        <end position="460"/>
    </location>
</feature>
<dbReference type="Pfam" id="PF12738">
    <property type="entry name" value="PTCB-BRCT"/>
    <property type="match status" value="1"/>
</dbReference>
<proteinExistence type="predicted"/>
<dbReference type="Pfam" id="PF16589">
    <property type="entry name" value="BRCT_2"/>
    <property type="match status" value="1"/>
</dbReference>
<dbReference type="PANTHER" id="PTHR14625:SF3">
    <property type="entry name" value="MICROCEPHALIN"/>
    <property type="match status" value="1"/>
</dbReference>
<dbReference type="CDD" id="cd17736">
    <property type="entry name" value="BRCT_microcephalin_rpt2"/>
    <property type="match status" value="1"/>
</dbReference>
<dbReference type="SMART" id="SM00292">
    <property type="entry name" value="BRCT"/>
    <property type="match status" value="3"/>
</dbReference>
<feature type="region of interest" description="Disordered" evidence="1">
    <location>
        <begin position="359"/>
        <end position="384"/>
    </location>
</feature>
<dbReference type="AlphaFoldDB" id="A0AAQ4NZH7"/>
<feature type="compositionally biased region" description="Basic and acidic residues" evidence="1">
    <location>
        <begin position="359"/>
        <end position="370"/>
    </location>
</feature>
<dbReference type="InterPro" id="IPR022047">
    <property type="entry name" value="Microcephalin-like"/>
</dbReference>
<feature type="region of interest" description="Disordered" evidence="1">
    <location>
        <begin position="214"/>
        <end position="238"/>
    </location>
</feature>
<protein>
    <recommendedName>
        <fullName evidence="2">BRCT domain-containing protein</fullName>
    </recommendedName>
</protein>
<dbReference type="InterPro" id="IPR001357">
    <property type="entry name" value="BRCT_dom"/>
</dbReference>
<accession>A0AAQ4NZH7</accession>